<dbReference type="GO" id="GO:1902936">
    <property type="term" value="F:phosphatidylinositol bisphosphate binding"/>
    <property type="evidence" value="ECO:0007669"/>
    <property type="project" value="TreeGrafter"/>
</dbReference>
<dbReference type="Gene3D" id="3.40.525.10">
    <property type="entry name" value="CRAL-TRIO lipid binding domain"/>
    <property type="match status" value="1"/>
</dbReference>
<dbReference type="PRINTS" id="PR00180">
    <property type="entry name" value="CRETINALDHBP"/>
</dbReference>
<evidence type="ECO:0000313" key="2">
    <source>
        <dbReference type="Proteomes" id="UP000515204"/>
    </source>
</evidence>
<organism evidence="2 3">
    <name type="scientific">Dinoponera quadriceps</name>
    <name type="common">South American ant</name>
    <dbReference type="NCBI Taxonomy" id="609295"/>
    <lineage>
        <taxon>Eukaryota</taxon>
        <taxon>Metazoa</taxon>
        <taxon>Ecdysozoa</taxon>
        <taxon>Arthropoda</taxon>
        <taxon>Hexapoda</taxon>
        <taxon>Insecta</taxon>
        <taxon>Pterygota</taxon>
        <taxon>Neoptera</taxon>
        <taxon>Endopterygota</taxon>
        <taxon>Hymenoptera</taxon>
        <taxon>Apocrita</taxon>
        <taxon>Aculeata</taxon>
        <taxon>Formicoidea</taxon>
        <taxon>Formicidae</taxon>
        <taxon>Ponerinae</taxon>
        <taxon>Ponerini</taxon>
        <taxon>Dinoponera</taxon>
    </lineage>
</organism>
<accession>A0A6P3X6P4</accession>
<keyword evidence="2" id="KW-1185">Reference proteome</keyword>
<evidence type="ECO:0000313" key="3">
    <source>
        <dbReference type="RefSeq" id="XP_014473927.1"/>
    </source>
</evidence>
<dbReference type="Pfam" id="PF00650">
    <property type="entry name" value="CRAL_TRIO"/>
    <property type="match status" value="1"/>
</dbReference>
<dbReference type="SUPFAM" id="SSF46938">
    <property type="entry name" value="CRAL/TRIO N-terminal domain"/>
    <property type="match status" value="1"/>
</dbReference>
<dbReference type="CDD" id="cd00170">
    <property type="entry name" value="SEC14"/>
    <property type="match status" value="1"/>
</dbReference>
<sequence>MTEHIMPIRYVSIEEERERNPELKMSDLQMLQDWMDKQPHLPNVPLFYLVMFLHSNYYRIEPTKTTIENFFTIRTRMPEIFFNRDPVAWKELRKAFTILAVLPLQQRTKEGYLVTIHKFLDTNPSRYNNVEALKYIFMTCEVQNITEGTSSGQIIVFDGTGFSLGHVGRMNLMLLKKILYFIQEAAPVRLKAIHVLNAVPAAETLLNMVKPLVKTDLLNIIHFHTDIKSAEEFFPIEALPNEMGGKAGPIKDLVDDHIKLLEEFRPWFQQDERISQVNESLRVGKFKAADDLFGVDGSFKKLELD</sequence>
<gene>
    <name evidence="3" type="primary">LOC106744049</name>
</gene>
<dbReference type="InterPro" id="IPR036865">
    <property type="entry name" value="CRAL-TRIO_dom_sf"/>
</dbReference>
<dbReference type="OrthoDB" id="6432525at2759"/>
<dbReference type="InterPro" id="IPR001251">
    <property type="entry name" value="CRAL-TRIO_dom"/>
</dbReference>
<name>A0A6P3X6P4_DINQU</name>
<feature type="domain" description="CRAL-TRIO" evidence="1">
    <location>
        <begin position="130"/>
        <end position="251"/>
    </location>
</feature>
<dbReference type="InterPro" id="IPR036273">
    <property type="entry name" value="CRAL/TRIO_N_dom_sf"/>
</dbReference>
<dbReference type="Proteomes" id="UP000515204">
    <property type="component" value="Unplaced"/>
</dbReference>
<dbReference type="RefSeq" id="XP_014473927.1">
    <property type="nucleotide sequence ID" value="XM_014618441.1"/>
</dbReference>
<dbReference type="KEGG" id="dqu:106744049"/>
<dbReference type="PANTHER" id="PTHR10174">
    <property type="entry name" value="ALPHA-TOCOPHEROL TRANSFER PROTEIN-RELATED"/>
    <property type="match status" value="1"/>
</dbReference>
<dbReference type="PANTHER" id="PTHR10174:SF213">
    <property type="entry name" value="CRAL-TRIO DOMAIN-CONTAINING PROTEIN"/>
    <property type="match status" value="1"/>
</dbReference>
<dbReference type="SMART" id="SM00516">
    <property type="entry name" value="SEC14"/>
    <property type="match status" value="1"/>
</dbReference>
<dbReference type="PROSITE" id="PS50191">
    <property type="entry name" value="CRAL_TRIO"/>
    <property type="match status" value="1"/>
</dbReference>
<dbReference type="GO" id="GO:0016020">
    <property type="term" value="C:membrane"/>
    <property type="evidence" value="ECO:0007669"/>
    <property type="project" value="TreeGrafter"/>
</dbReference>
<evidence type="ECO:0000259" key="1">
    <source>
        <dbReference type="PROSITE" id="PS50191"/>
    </source>
</evidence>
<dbReference type="AlphaFoldDB" id="A0A6P3X6P4"/>
<protein>
    <submittedName>
        <fullName evidence="3">Alpha-tocopherol transfer protein-like</fullName>
    </submittedName>
</protein>
<dbReference type="GeneID" id="106744049"/>
<dbReference type="SUPFAM" id="SSF52087">
    <property type="entry name" value="CRAL/TRIO domain"/>
    <property type="match status" value="1"/>
</dbReference>
<reference evidence="3" key="1">
    <citation type="submission" date="2025-08" db="UniProtKB">
        <authorList>
            <consortium name="RefSeq"/>
        </authorList>
    </citation>
    <scope>IDENTIFICATION</scope>
</reference>
<proteinExistence type="predicted"/>